<sequence length="425" mass="44877">MGHANNPQGSEDSELRTGGRSSRRTVLRLAGVAGTGALAGCIGGSGLGGSQSIDTVTYGVLSPMTGPYGGLAEGQRNGAKLAVQHVNESDEFGFEMEAVYEDTQAKPATGRQKAQKVVDQDGAQYLMGAISSSTALALNSFVESEEIIYNPGAAALPITGEECNEYVFRAETNTAQIAEAVAPWTVNNLGTNVWFHVANYAYGNSVVREWRSRMKEANGEFTEVGVSKSQLGASNYGSYISQISNSDADVAVLGMTGGDLINFTKQAANQGLKGSVALVGPTMTFQVVRNALGPAAYGTYGGVRYVPKIETGDNQSFVSAYQDAYDETPDNFARVAYDSIRMTAQGIVEAGTSDPEEVKDALAGLQVRSLFGPNQFRECDHQATNPVWVGENVEPDSGTAASVTLRQKVEGQDAIPPCDSVNCDL</sequence>
<protein>
    <submittedName>
        <fullName evidence="4">ABC transporter substrate-binding protein</fullName>
    </submittedName>
</protein>
<dbReference type="CDD" id="cd19989">
    <property type="entry name" value="PBP1_SBP-like"/>
    <property type="match status" value="1"/>
</dbReference>
<evidence type="ECO:0000259" key="3">
    <source>
        <dbReference type="Pfam" id="PF13458"/>
    </source>
</evidence>
<evidence type="ECO:0000256" key="2">
    <source>
        <dbReference type="SAM" id="MobiDB-lite"/>
    </source>
</evidence>
<evidence type="ECO:0000313" key="5">
    <source>
        <dbReference type="Proteomes" id="UP001596407"/>
    </source>
</evidence>
<dbReference type="Gene3D" id="3.40.50.2300">
    <property type="match status" value="2"/>
</dbReference>
<dbReference type="GeneID" id="79305282"/>
<accession>A0ABD5WE13</accession>
<dbReference type="Pfam" id="PF13458">
    <property type="entry name" value="Peripla_BP_6"/>
    <property type="match status" value="1"/>
</dbReference>
<dbReference type="RefSeq" id="WP_276282521.1">
    <property type="nucleotide sequence ID" value="NZ_CP119810.1"/>
</dbReference>
<evidence type="ECO:0000313" key="4">
    <source>
        <dbReference type="EMBL" id="MFC7078851.1"/>
    </source>
</evidence>
<dbReference type="InterPro" id="IPR028082">
    <property type="entry name" value="Peripla_BP_I"/>
</dbReference>
<dbReference type="EMBL" id="JBHSZH010000001">
    <property type="protein sequence ID" value="MFC7078851.1"/>
    <property type="molecule type" value="Genomic_DNA"/>
</dbReference>
<feature type="domain" description="Leucine-binding protein" evidence="3">
    <location>
        <begin position="55"/>
        <end position="391"/>
    </location>
</feature>
<dbReference type="SUPFAM" id="SSF53822">
    <property type="entry name" value="Periplasmic binding protein-like I"/>
    <property type="match status" value="1"/>
</dbReference>
<comment type="caution">
    <text evidence="4">The sequence shown here is derived from an EMBL/GenBank/DDBJ whole genome shotgun (WGS) entry which is preliminary data.</text>
</comment>
<dbReference type="Proteomes" id="UP001596407">
    <property type="component" value="Unassembled WGS sequence"/>
</dbReference>
<proteinExistence type="predicted"/>
<keyword evidence="1" id="KW-0732">Signal</keyword>
<feature type="compositionally biased region" description="Polar residues" evidence="2">
    <location>
        <begin position="1"/>
        <end position="10"/>
    </location>
</feature>
<dbReference type="InterPro" id="IPR028081">
    <property type="entry name" value="Leu-bd"/>
</dbReference>
<evidence type="ECO:0000256" key="1">
    <source>
        <dbReference type="ARBA" id="ARBA00022729"/>
    </source>
</evidence>
<dbReference type="InterPro" id="IPR051010">
    <property type="entry name" value="BCAA_transport"/>
</dbReference>
<organism evidence="4 5">
    <name type="scientific">Halorussus caseinilyticus</name>
    <dbReference type="NCBI Taxonomy" id="3034025"/>
    <lineage>
        <taxon>Archaea</taxon>
        <taxon>Methanobacteriati</taxon>
        <taxon>Methanobacteriota</taxon>
        <taxon>Stenosarchaea group</taxon>
        <taxon>Halobacteria</taxon>
        <taxon>Halobacteriales</taxon>
        <taxon>Haladaptataceae</taxon>
        <taxon>Halorussus</taxon>
    </lineage>
</organism>
<reference evidence="4 5" key="1">
    <citation type="journal article" date="2019" name="Int. J. Syst. Evol. Microbiol.">
        <title>The Global Catalogue of Microorganisms (GCM) 10K type strain sequencing project: providing services to taxonomists for standard genome sequencing and annotation.</title>
        <authorList>
            <consortium name="The Broad Institute Genomics Platform"/>
            <consortium name="The Broad Institute Genome Sequencing Center for Infectious Disease"/>
            <person name="Wu L."/>
            <person name="Ma J."/>
        </authorList>
    </citation>
    <scope>NUCLEOTIDE SEQUENCE [LARGE SCALE GENOMIC DNA]</scope>
    <source>
        <strain evidence="4 5">DT72</strain>
    </source>
</reference>
<keyword evidence="5" id="KW-1185">Reference proteome</keyword>
<gene>
    <name evidence="4" type="ORF">ACFQJ6_00590</name>
</gene>
<dbReference type="PANTHER" id="PTHR30483">
    <property type="entry name" value="LEUCINE-SPECIFIC-BINDING PROTEIN"/>
    <property type="match status" value="1"/>
</dbReference>
<feature type="region of interest" description="Disordered" evidence="2">
    <location>
        <begin position="1"/>
        <end position="23"/>
    </location>
</feature>
<name>A0ABD5WE13_9EURY</name>
<dbReference type="PANTHER" id="PTHR30483:SF6">
    <property type="entry name" value="PERIPLASMIC BINDING PROTEIN OF ABC TRANSPORTER FOR NATURAL AMINO ACIDS"/>
    <property type="match status" value="1"/>
</dbReference>
<dbReference type="AlphaFoldDB" id="A0ABD5WE13"/>